<proteinExistence type="predicted"/>
<dbReference type="PANTHER" id="PTHR21310:SF37">
    <property type="entry name" value="AMINOGLYCOSIDE PHOSPHOTRANSFERASE DOMAIN-CONTAINING PROTEIN"/>
    <property type="match status" value="1"/>
</dbReference>
<dbReference type="Proteomes" id="UP000223968">
    <property type="component" value="Unassembled WGS sequence"/>
</dbReference>
<dbReference type="OrthoDB" id="3645574at2759"/>
<evidence type="ECO:0008006" key="3">
    <source>
        <dbReference type="Google" id="ProtNLM"/>
    </source>
</evidence>
<dbReference type="InterPro" id="IPR011009">
    <property type="entry name" value="Kinase-like_dom_sf"/>
</dbReference>
<evidence type="ECO:0000313" key="2">
    <source>
        <dbReference type="Proteomes" id="UP000223968"/>
    </source>
</evidence>
<protein>
    <recommendedName>
        <fullName evidence="3">Aminoglycoside phosphotransferase domain-containing protein</fullName>
    </recommendedName>
</protein>
<dbReference type="STRING" id="1447875.A0A2B7XPA3"/>
<dbReference type="InterPro" id="IPR051678">
    <property type="entry name" value="AGP_Transferase"/>
</dbReference>
<evidence type="ECO:0000313" key="1">
    <source>
        <dbReference type="EMBL" id="PGH10633.1"/>
    </source>
</evidence>
<dbReference type="PANTHER" id="PTHR21310">
    <property type="entry name" value="AMINOGLYCOSIDE PHOSPHOTRANSFERASE-RELATED-RELATED"/>
    <property type="match status" value="1"/>
</dbReference>
<dbReference type="SUPFAM" id="SSF56112">
    <property type="entry name" value="Protein kinase-like (PK-like)"/>
    <property type="match status" value="1"/>
</dbReference>
<sequence>MTKTLPLLHDKITYSVAKEQEGNILHKLGYYRQSIKFFSHLLKNRILIQALAAHHLGLNADACHVSDPGDWLHGSFNVCIPISINQGKRSVNRAMIRFPLPHRIGEAFRPGNADEKLRCEAGAYVWLQENCPTVPIPQLYGFGLSGGQSFTAIENTSLASRFCQYIRRLILGSLGYKLPSRYVRTKCDLLNTLGTGYLLIEYVDEERGSMLSNTWNDRRHDTKLRKNLFRSLSRILLTIAKVPVSTIGSFKIDDNGYLTLSNRPLVCEIQKFENEEIPVEIPRDFTYSNADSYIVDILTFHDSRLSHQLNGATDEKDCIYQMSALTMMKSLFPRFFQRRLRGGPFVFSLTDLHQSNILVDQDWNVTSLIDLEWSCSRPIEMLHPPQWLTSQAIDEINVSDYDKLRIEYMEILKQEEMRFYSKSTISDIMQRGWERGTFWFSLALNSPTGLFSIFYDHIQPRFAKGHIDDKHFFRILMSYWTENTWEFINKKKGHKTDYDQRLREAFEER</sequence>
<dbReference type="EMBL" id="PDNB01000084">
    <property type="protein sequence ID" value="PGH10633.1"/>
    <property type="molecule type" value="Genomic_DNA"/>
</dbReference>
<accession>A0A2B7XPA3</accession>
<reference evidence="1 2" key="1">
    <citation type="submission" date="2017-10" db="EMBL/GenBank/DDBJ databases">
        <title>Comparative genomics in systemic dimorphic fungi from Ajellomycetaceae.</title>
        <authorList>
            <person name="Munoz J.F."/>
            <person name="Mcewen J.G."/>
            <person name="Clay O.K."/>
            <person name="Cuomo C.A."/>
        </authorList>
    </citation>
    <scope>NUCLEOTIDE SEQUENCE [LARGE SCALE GENOMIC DNA]</scope>
    <source>
        <strain evidence="1 2">UAMH5409</strain>
    </source>
</reference>
<name>A0A2B7XPA3_9EURO</name>
<gene>
    <name evidence="1" type="ORF">AJ79_05347</name>
</gene>
<organism evidence="1 2">
    <name type="scientific">Helicocarpus griseus UAMH5409</name>
    <dbReference type="NCBI Taxonomy" id="1447875"/>
    <lineage>
        <taxon>Eukaryota</taxon>
        <taxon>Fungi</taxon>
        <taxon>Dikarya</taxon>
        <taxon>Ascomycota</taxon>
        <taxon>Pezizomycotina</taxon>
        <taxon>Eurotiomycetes</taxon>
        <taxon>Eurotiomycetidae</taxon>
        <taxon>Onygenales</taxon>
        <taxon>Ajellomycetaceae</taxon>
        <taxon>Helicocarpus</taxon>
    </lineage>
</organism>
<keyword evidence="2" id="KW-1185">Reference proteome</keyword>
<dbReference type="AlphaFoldDB" id="A0A2B7XPA3"/>
<comment type="caution">
    <text evidence="1">The sequence shown here is derived from an EMBL/GenBank/DDBJ whole genome shotgun (WGS) entry which is preliminary data.</text>
</comment>